<dbReference type="HAMAP" id="MF_01114">
    <property type="entry name" value="RecX"/>
    <property type="match status" value="1"/>
</dbReference>
<dbReference type="Pfam" id="PF02631">
    <property type="entry name" value="RecX_HTH2"/>
    <property type="match status" value="1"/>
</dbReference>
<dbReference type="GO" id="GO:0006282">
    <property type="term" value="P:regulation of DNA repair"/>
    <property type="evidence" value="ECO:0007669"/>
    <property type="project" value="UniProtKB-UniRule"/>
</dbReference>
<evidence type="ECO:0000313" key="9">
    <source>
        <dbReference type="Proteomes" id="UP000650081"/>
    </source>
</evidence>
<dbReference type="PANTHER" id="PTHR33602">
    <property type="entry name" value="REGULATORY PROTEIN RECX FAMILY PROTEIN"/>
    <property type="match status" value="1"/>
</dbReference>
<evidence type="ECO:0000256" key="4">
    <source>
        <dbReference type="ARBA" id="ARBA00022490"/>
    </source>
</evidence>
<dbReference type="Gene3D" id="1.10.10.10">
    <property type="entry name" value="Winged helix-like DNA-binding domain superfamily/Winged helix DNA-binding domain"/>
    <property type="match status" value="2"/>
</dbReference>
<comment type="subcellular location">
    <subcellularLocation>
        <location evidence="1 5">Cytoplasm</location>
    </subcellularLocation>
</comment>
<evidence type="ECO:0000259" key="6">
    <source>
        <dbReference type="Pfam" id="PF02631"/>
    </source>
</evidence>
<dbReference type="Pfam" id="PF21981">
    <property type="entry name" value="RecX_HTH3"/>
    <property type="match status" value="1"/>
</dbReference>
<accession>A0A923PPA3</accession>
<dbReference type="PANTHER" id="PTHR33602:SF1">
    <property type="entry name" value="REGULATORY PROTEIN RECX FAMILY PROTEIN"/>
    <property type="match status" value="1"/>
</dbReference>
<comment type="similarity">
    <text evidence="2 5">Belongs to the RecX family.</text>
</comment>
<dbReference type="InterPro" id="IPR003783">
    <property type="entry name" value="Regulatory_RecX"/>
</dbReference>
<comment type="function">
    <text evidence="5">Modulates RecA activity.</text>
</comment>
<protein>
    <recommendedName>
        <fullName evidence="3 5">Regulatory protein RecX</fullName>
    </recommendedName>
</protein>
<dbReference type="GO" id="GO:0005737">
    <property type="term" value="C:cytoplasm"/>
    <property type="evidence" value="ECO:0007669"/>
    <property type="project" value="UniProtKB-SubCell"/>
</dbReference>
<keyword evidence="4 5" id="KW-0963">Cytoplasm</keyword>
<reference evidence="8" key="1">
    <citation type="submission" date="2020-08" db="EMBL/GenBank/DDBJ databases">
        <title>Lewinella bacteria from marine environments.</title>
        <authorList>
            <person name="Zhong Y."/>
        </authorList>
    </citation>
    <scope>NUCLEOTIDE SEQUENCE</scope>
    <source>
        <strain evidence="8">KCTC 42187</strain>
    </source>
</reference>
<proteinExistence type="inferred from homology"/>
<dbReference type="AlphaFoldDB" id="A0A923PPA3"/>
<dbReference type="EMBL" id="JACSIT010000149">
    <property type="protein sequence ID" value="MBC6996080.1"/>
    <property type="molecule type" value="Genomic_DNA"/>
</dbReference>
<evidence type="ECO:0000256" key="5">
    <source>
        <dbReference type="HAMAP-Rule" id="MF_01114"/>
    </source>
</evidence>
<gene>
    <name evidence="5" type="primary">recX</name>
    <name evidence="8" type="ORF">H9S92_18060</name>
</gene>
<keyword evidence="9" id="KW-1185">Reference proteome</keyword>
<organism evidence="8 9">
    <name type="scientific">Neolewinella lacunae</name>
    <dbReference type="NCBI Taxonomy" id="1517758"/>
    <lineage>
        <taxon>Bacteria</taxon>
        <taxon>Pseudomonadati</taxon>
        <taxon>Bacteroidota</taxon>
        <taxon>Saprospiria</taxon>
        <taxon>Saprospirales</taxon>
        <taxon>Lewinellaceae</taxon>
        <taxon>Neolewinella</taxon>
    </lineage>
</organism>
<evidence type="ECO:0000256" key="1">
    <source>
        <dbReference type="ARBA" id="ARBA00004496"/>
    </source>
</evidence>
<evidence type="ECO:0000256" key="3">
    <source>
        <dbReference type="ARBA" id="ARBA00018111"/>
    </source>
</evidence>
<comment type="caution">
    <text evidence="8">The sequence shown here is derived from an EMBL/GenBank/DDBJ whole genome shotgun (WGS) entry which is preliminary data.</text>
</comment>
<sequence>MFNKEQKVVYTHPQALEALRTFCAYQDRCHQEARNKLYTLGYGGEAGEAVIADLISEKFLDEERYARNFARGKFRMKRWGRQKITQELRQREISPYCINKALQEISDEEYQQALEEELLRRNRKEKKGLHPYLRRRKLADYLFQRGYESELAWEAINRLGL</sequence>
<dbReference type="InterPro" id="IPR036388">
    <property type="entry name" value="WH-like_DNA-bd_sf"/>
</dbReference>
<dbReference type="Proteomes" id="UP000650081">
    <property type="component" value="Unassembled WGS sequence"/>
</dbReference>
<feature type="domain" description="RecX third three-helical" evidence="7">
    <location>
        <begin position="108"/>
        <end position="156"/>
    </location>
</feature>
<dbReference type="InterPro" id="IPR053925">
    <property type="entry name" value="RecX_HTH_3rd"/>
</dbReference>
<evidence type="ECO:0000259" key="7">
    <source>
        <dbReference type="Pfam" id="PF21981"/>
    </source>
</evidence>
<evidence type="ECO:0000313" key="8">
    <source>
        <dbReference type="EMBL" id="MBC6996080.1"/>
    </source>
</evidence>
<dbReference type="RefSeq" id="WP_187468100.1">
    <property type="nucleotide sequence ID" value="NZ_JACSIT010000149.1"/>
</dbReference>
<dbReference type="InterPro" id="IPR053924">
    <property type="entry name" value="RecX_HTH_2nd"/>
</dbReference>
<evidence type="ECO:0000256" key="2">
    <source>
        <dbReference type="ARBA" id="ARBA00009695"/>
    </source>
</evidence>
<name>A0A923PPA3_9BACT</name>
<feature type="domain" description="RecX second three-helical" evidence="6">
    <location>
        <begin position="61"/>
        <end position="102"/>
    </location>
</feature>